<dbReference type="AlphaFoldDB" id="A0A1Y2CAU0"/>
<dbReference type="EMBL" id="MCGO01000023">
    <property type="protein sequence ID" value="ORY44158.1"/>
    <property type="molecule type" value="Genomic_DNA"/>
</dbReference>
<evidence type="ECO:0000313" key="3">
    <source>
        <dbReference type="EMBL" id="ORY44158.1"/>
    </source>
</evidence>
<comment type="caution">
    <text evidence="3">The sequence shown here is derived from an EMBL/GenBank/DDBJ whole genome shotgun (WGS) entry which is preliminary data.</text>
</comment>
<accession>A0A1Y2CAU0</accession>
<dbReference type="OrthoDB" id="2130597at2759"/>
<evidence type="ECO:0000259" key="2">
    <source>
        <dbReference type="Pfam" id="PF09444"/>
    </source>
</evidence>
<dbReference type="STRING" id="329046.A0A1Y2CAU0"/>
<evidence type="ECO:0000313" key="4">
    <source>
        <dbReference type="Proteomes" id="UP000193642"/>
    </source>
</evidence>
<feature type="domain" description="DNA replication checkpoint mediator MRC1" evidence="2">
    <location>
        <begin position="3"/>
        <end position="96"/>
    </location>
</feature>
<dbReference type="Pfam" id="PF09444">
    <property type="entry name" value="MRC1"/>
    <property type="match status" value="1"/>
</dbReference>
<reference evidence="3 4" key="1">
    <citation type="submission" date="2016-07" db="EMBL/GenBank/DDBJ databases">
        <title>Pervasive Adenine N6-methylation of Active Genes in Fungi.</title>
        <authorList>
            <consortium name="DOE Joint Genome Institute"/>
            <person name="Mondo S.J."/>
            <person name="Dannebaum R.O."/>
            <person name="Kuo R.C."/>
            <person name="Labutti K."/>
            <person name="Haridas S."/>
            <person name="Kuo A."/>
            <person name="Salamov A."/>
            <person name="Ahrendt S.R."/>
            <person name="Lipzen A."/>
            <person name="Sullivan W."/>
            <person name="Andreopoulos W.B."/>
            <person name="Clum A."/>
            <person name="Lindquist E."/>
            <person name="Daum C."/>
            <person name="Ramamoorthy G.K."/>
            <person name="Gryganskyi A."/>
            <person name="Culley D."/>
            <person name="Magnuson J.K."/>
            <person name="James T.Y."/>
            <person name="O'Malley M.A."/>
            <person name="Stajich J.E."/>
            <person name="Spatafora J.W."/>
            <person name="Visel A."/>
            <person name="Grigoriev I.V."/>
        </authorList>
    </citation>
    <scope>NUCLEOTIDE SEQUENCE [LARGE SCALE GENOMIC DNA]</scope>
    <source>
        <strain evidence="3 4">JEL800</strain>
    </source>
</reference>
<proteinExistence type="predicted"/>
<name>A0A1Y2CAU0_9FUNG</name>
<dbReference type="InterPro" id="IPR018564">
    <property type="entry name" value="Repl_chkpnt_MRC1_dom"/>
</dbReference>
<feature type="region of interest" description="Disordered" evidence="1">
    <location>
        <begin position="159"/>
        <end position="186"/>
    </location>
</feature>
<protein>
    <recommendedName>
        <fullName evidence="2">DNA replication checkpoint mediator MRC1 domain-containing protein</fullName>
    </recommendedName>
</protein>
<gene>
    <name evidence="3" type="ORF">BCR33DRAFT_236599</name>
</gene>
<feature type="compositionally biased region" description="Acidic residues" evidence="1">
    <location>
        <begin position="174"/>
        <end position="186"/>
    </location>
</feature>
<sequence>MELHRKQVLDDDTKLVETMLNDVTNGNLRKKARRNHFGAGGGFAISDSDDEAEILRSLKRAGARSALLRKREEKGDEGLTGLERFAVNPKTAAFAKCFAGFEALEEEDEEGGGRRGMMSSSEEECSFAAVRAQLGREMAGKFGRSVGLKKRVSDLSIRSGSVGLGPKTKSSLEDRDEMMNDDGDEEEEVVVGKKRSIVPLTSRYDEDDENVDDVVIESVTKRARHVIDDDSQDLAAKIFVESSPAPSKIEFAAFDVSKLMSKKRDGSTATVKKRVDDNDVQPLKYVSFAGKIHTIIMLVFPDFEIRRRCWSWRDRCGKNCTIIRLHSLKDP</sequence>
<organism evidence="3 4">
    <name type="scientific">Rhizoclosmatium globosum</name>
    <dbReference type="NCBI Taxonomy" id="329046"/>
    <lineage>
        <taxon>Eukaryota</taxon>
        <taxon>Fungi</taxon>
        <taxon>Fungi incertae sedis</taxon>
        <taxon>Chytridiomycota</taxon>
        <taxon>Chytridiomycota incertae sedis</taxon>
        <taxon>Chytridiomycetes</taxon>
        <taxon>Chytridiales</taxon>
        <taxon>Chytriomycetaceae</taxon>
        <taxon>Rhizoclosmatium</taxon>
    </lineage>
</organism>
<evidence type="ECO:0000256" key="1">
    <source>
        <dbReference type="SAM" id="MobiDB-lite"/>
    </source>
</evidence>
<keyword evidence="4" id="KW-1185">Reference proteome</keyword>
<dbReference type="Proteomes" id="UP000193642">
    <property type="component" value="Unassembled WGS sequence"/>
</dbReference>